<sequence>MDGSFPPEIYDRIFGFLNARDRAAVMLVSKATNEACSMRQWADKTIREQGTGSARPLFTEYIRGATIMLRDCAPPNPDMGNFLHAHDRFDDGFEPRPSLPHQILLTAAAMPKLEYLKVSIGASQMSTQHETTLKMQAYSHFSTWPSVKYLCLETHNSIFAVFYFLMPKLQGLHLSVGTRSMLFKRAAPRYPKLKRLALVLDRRKDGDKTETDTANPGALRRIDSHFKFLEVLILHEHCFATPNDMVKMDSELTHFIHAVSQMTALRRLALPFRSQIWETTLAQYPQIPGQPAPDHRLIRHAWYMGLFRRFHHAAQLLNLVIFVDYPYYYEGVRSDGQLPFVVRRKNATGLTRSGWPASIRD</sequence>
<keyword evidence="2" id="KW-1185">Reference proteome</keyword>
<gene>
    <name evidence="1" type="ORF">BT67DRAFT_91198</name>
</gene>
<reference evidence="1" key="2">
    <citation type="submission" date="2023-05" db="EMBL/GenBank/DDBJ databases">
        <authorList>
            <consortium name="Lawrence Berkeley National Laboratory"/>
            <person name="Steindorff A."/>
            <person name="Hensen N."/>
            <person name="Bonometti L."/>
            <person name="Westerberg I."/>
            <person name="Brannstrom I.O."/>
            <person name="Guillou S."/>
            <person name="Cros-Aarteil S."/>
            <person name="Calhoun S."/>
            <person name="Haridas S."/>
            <person name="Kuo A."/>
            <person name="Mondo S."/>
            <person name="Pangilinan J."/>
            <person name="Riley R."/>
            <person name="Labutti K."/>
            <person name="Andreopoulos B."/>
            <person name="Lipzen A."/>
            <person name="Chen C."/>
            <person name="Yanf M."/>
            <person name="Daum C."/>
            <person name="Ng V."/>
            <person name="Clum A."/>
            <person name="Ohm R."/>
            <person name="Martin F."/>
            <person name="Silar P."/>
            <person name="Natvig D."/>
            <person name="Lalanne C."/>
            <person name="Gautier V."/>
            <person name="Ament-Velasquez S.L."/>
            <person name="Kruys A."/>
            <person name="Hutchinson M.I."/>
            <person name="Powell A.J."/>
            <person name="Barry K."/>
            <person name="Miller A.N."/>
            <person name="Grigoriev I.V."/>
            <person name="Debuchy R."/>
            <person name="Gladieux P."/>
            <person name="Thoren M.H."/>
            <person name="Johannesson H."/>
        </authorList>
    </citation>
    <scope>NUCLEOTIDE SEQUENCE</scope>
    <source>
        <strain evidence="1">CBS 123565</strain>
    </source>
</reference>
<reference evidence="1" key="1">
    <citation type="journal article" date="2023" name="Mol. Phylogenet. Evol.">
        <title>Genome-scale phylogeny and comparative genomics of the fungal order Sordariales.</title>
        <authorList>
            <person name="Hensen N."/>
            <person name="Bonometti L."/>
            <person name="Westerberg I."/>
            <person name="Brannstrom I.O."/>
            <person name="Guillou S."/>
            <person name="Cros-Aarteil S."/>
            <person name="Calhoun S."/>
            <person name="Haridas S."/>
            <person name="Kuo A."/>
            <person name="Mondo S."/>
            <person name="Pangilinan J."/>
            <person name="Riley R."/>
            <person name="LaButti K."/>
            <person name="Andreopoulos B."/>
            <person name="Lipzen A."/>
            <person name="Chen C."/>
            <person name="Yan M."/>
            <person name="Daum C."/>
            <person name="Ng V."/>
            <person name="Clum A."/>
            <person name="Steindorff A."/>
            <person name="Ohm R.A."/>
            <person name="Martin F."/>
            <person name="Silar P."/>
            <person name="Natvig D.O."/>
            <person name="Lalanne C."/>
            <person name="Gautier V."/>
            <person name="Ament-Velasquez S.L."/>
            <person name="Kruys A."/>
            <person name="Hutchinson M.I."/>
            <person name="Powell A.J."/>
            <person name="Barry K."/>
            <person name="Miller A.N."/>
            <person name="Grigoriev I.V."/>
            <person name="Debuchy R."/>
            <person name="Gladieux P."/>
            <person name="Hiltunen Thoren M."/>
            <person name="Johannesson H."/>
        </authorList>
    </citation>
    <scope>NUCLEOTIDE SEQUENCE</scope>
    <source>
        <strain evidence="1">CBS 123565</strain>
    </source>
</reference>
<dbReference type="AlphaFoldDB" id="A0AAN6UG73"/>
<dbReference type="Gene3D" id="1.20.1280.50">
    <property type="match status" value="1"/>
</dbReference>
<accession>A0AAN6UG73</accession>
<dbReference type="CDD" id="cd09917">
    <property type="entry name" value="F-box_SF"/>
    <property type="match status" value="1"/>
</dbReference>
<dbReference type="Proteomes" id="UP001304895">
    <property type="component" value="Unassembled WGS sequence"/>
</dbReference>
<dbReference type="SUPFAM" id="SSF81383">
    <property type="entry name" value="F-box domain"/>
    <property type="match status" value="1"/>
</dbReference>
<evidence type="ECO:0008006" key="3">
    <source>
        <dbReference type="Google" id="ProtNLM"/>
    </source>
</evidence>
<name>A0AAN6UG73_9PEZI</name>
<proteinExistence type="predicted"/>
<dbReference type="InterPro" id="IPR036047">
    <property type="entry name" value="F-box-like_dom_sf"/>
</dbReference>
<dbReference type="EMBL" id="MU853419">
    <property type="protein sequence ID" value="KAK4132130.1"/>
    <property type="molecule type" value="Genomic_DNA"/>
</dbReference>
<comment type="caution">
    <text evidence="1">The sequence shown here is derived from an EMBL/GenBank/DDBJ whole genome shotgun (WGS) entry which is preliminary data.</text>
</comment>
<evidence type="ECO:0000313" key="1">
    <source>
        <dbReference type="EMBL" id="KAK4132130.1"/>
    </source>
</evidence>
<evidence type="ECO:0000313" key="2">
    <source>
        <dbReference type="Proteomes" id="UP001304895"/>
    </source>
</evidence>
<organism evidence="1 2">
    <name type="scientific">Trichocladium antarcticum</name>
    <dbReference type="NCBI Taxonomy" id="1450529"/>
    <lineage>
        <taxon>Eukaryota</taxon>
        <taxon>Fungi</taxon>
        <taxon>Dikarya</taxon>
        <taxon>Ascomycota</taxon>
        <taxon>Pezizomycotina</taxon>
        <taxon>Sordariomycetes</taxon>
        <taxon>Sordariomycetidae</taxon>
        <taxon>Sordariales</taxon>
        <taxon>Chaetomiaceae</taxon>
        <taxon>Trichocladium</taxon>
    </lineage>
</organism>
<protein>
    <recommendedName>
        <fullName evidence="3">F-box domain-containing protein</fullName>
    </recommendedName>
</protein>